<dbReference type="PROSITE" id="PS00856">
    <property type="entry name" value="GUANYLATE_KINASE_1"/>
    <property type="match status" value="1"/>
</dbReference>
<dbReference type="STRING" id="42155.A0A0R3Q977"/>
<dbReference type="AlphaFoldDB" id="A0A0R3Q977"/>
<dbReference type="SUPFAM" id="SSF52540">
    <property type="entry name" value="P-loop containing nucleoside triphosphate hydrolases"/>
    <property type="match status" value="1"/>
</dbReference>
<protein>
    <submittedName>
        <fullName evidence="9">SH3 domain-containing protein</fullName>
    </submittedName>
</protein>
<keyword evidence="8" id="KW-1185">Reference proteome</keyword>
<gene>
    <name evidence="7" type="ORF">BTMF_LOCUS2209</name>
</gene>
<evidence type="ECO:0000256" key="1">
    <source>
        <dbReference type="ARBA" id="ARBA00007014"/>
    </source>
</evidence>
<evidence type="ECO:0000313" key="9">
    <source>
        <dbReference type="WBParaSite" id="BTMF_0000288501-mRNA-1"/>
    </source>
</evidence>
<evidence type="ECO:0000313" key="7">
    <source>
        <dbReference type="EMBL" id="VDO12039.1"/>
    </source>
</evidence>
<dbReference type="SMART" id="SM00326">
    <property type="entry name" value="SH3"/>
    <property type="match status" value="1"/>
</dbReference>
<keyword evidence="2 3" id="KW-0728">SH3 domain</keyword>
<dbReference type="Pfam" id="PF00018">
    <property type="entry name" value="SH3_1"/>
    <property type="match status" value="1"/>
</dbReference>
<dbReference type="Gene3D" id="3.40.50.300">
    <property type="entry name" value="P-loop containing nucleotide triphosphate hydrolases"/>
    <property type="match status" value="1"/>
</dbReference>
<dbReference type="InterPro" id="IPR001452">
    <property type="entry name" value="SH3_domain"/>
</dbReference>
<dbReference type="InterPro" id="IPR050716">
    <property type="entry name" value="MAGUK"/>
</dbReference>
<proteinExistence type="inferred from homology"/>
<dbReference type="Gene3D" id="2.30.30.40">
    <property type="entry name" value="SH3 Domains"/>
    <property type="match status" value="1"/>
</dbReference>
<dbReference type="PROSITE" id="PS50002">
    <property type="entry name" value="SH3"/>
    <property type="match status" value="1"/>
</dbReference>
<dbReference type="InterPro" id="IPR027417">
    <property type="entry name" value="P-loop_NTPase"/>
</dbReference>
<evidence type="ECO:0000256" key="2">
    <source>
        <dbReference type="ARBA" id="ARBA00022443"/>
    </source>
</evidence>
<comment type="similarity">
    <text evidence="1">Belongs to the MAGUK family.</text>
</comment>
<name>A0A0R3Q977_9BILA</name>
<dbReference type="InterPro" id="IPR008144">
    <property type="entry name" value="Guanylate_kin-like_dom"/>
</dbReference>
<dbReference type="PANTHER" id="PTHR23122">
    <property type="entry name" value="MEMBRANE-ASSOCIATED GUANYLATE KINASE MAGUK"/>
    <property type="match status" value="1"/>
</dbReference>
<dbReference type="GO" id="GO:0034330">
    <property type="term" value="P:cell junction organization"/>
    <property type="evidence" value="ECO:0007669"/>
    <property type="project" value="UniProtKB-ARBA"/>
</dbReference>
<dbReference type="SUPFAM" id="SSF50044">
    <property type="entry name" value="SH3-domain"/>
    <property type="match status" value="1"/>
</dbReference>
<dbReference type="SMART" id="SM00072">
    <property type="entry name" value="GuKc"/>
    <property type="match status" value="1"/>
</dbReference>
<evidence type="ECO:0000313" key="8">
    <source>
        <dbReference type="Proteomes" id="UP000280834"/>
    </source>
</evidence>
<dbReference type="InterPro" id="IPR036028">
    <property type="entry name" value="SH3-like_dom_sf"/>
</dbReference>
<accession>A0A0R3Q977</accession>
<dbReference type="Pfam" id="PF00625">
    <property type="entry name" value="Guanylate_kin"/>
    <property type="match status" value="1"/>
</dbReference>
<evidence type="ECO:0000256" key="3">
    <source>
        <dbReference type="PROSITE-ProRule" id="PRU00192"/>
    </source>
</evidence>
<feature type="compositionally biased region" description="Basic residues" evidence="4">
    <location>
        <begin position="55"/>
        <end position="69"/>
    </location>
</feature>
<feature type="region of interest" description="Disordered" evidence="4">
    <location>
        <begin position="55"/>
        <end position="92"/>
    </location>
</feature>
<dbReference type="WBParaSite" id="BTMF_0000288501-mRNA-1">
    <property type="protein sequence ID" value="BTMF_0000288501-mRNA-1"/>
    <property type="gene ID" value="BTMF_0000288501"/>
</dbReference>
<feature type="domain" description="SH3" evidence="5">
    <location>
        <begin position="1"/>
        <end position="63"/>
    </location>
</feature>
<organism evidence="9">
    <name type="scientific">Brugia timori</name>
    <dbReference type="NCBI Taxonomy" id="42155"/>
    <lineage>
        <taxon>Eukaryota</taxon>
        <taxon>Metazoa</taxon>
        <taxon>Ecdysozoa</taxon>
        <taxon>Nematoda</taxon>
        <taxon>Chromadorea</taxon>
        <taxon>Rhabditida</taxon>
        <taxon>Spirurina</taxon>
        <taxon>Spiruromorpha</taxon>
        <taxon>Filarioidea</taxon>
        <taxon>Onchocercidae</taxon>
        <taxon>Brugia</taxon>
    </lineage>
</organism>
<dbReference type="FunFam" id="3.30.63.10:FF:000002">
    <property type="entry name" value="Guanylate kinase 1"/>
    <property type="match status" value="1"/>
</dbReference>
<reference evidence="7 8" key="2">
    <citation type="submission" date="2018-11" db="EMBL/GenBank/DDBJ databases">
        <authorList>
            <consortium name="Pathogen Informatics"/>
        </authorList>
    </citation>
    <scope>NUCLEOTIDE SEQUENCE [LARGE SCALE GENOMIC DNA]</scope>
</reference>
<evidence type="ECO:0000259" key="5">
    <source>
        <dbReference type="PROSITE" id="PS50002"/>
    </source>
</evidence>
<dbReference type="EMBL" id="UZAG01001768">
    <property type="protein sequence ID" value="VDO12039.1"/>
    <property type="molecule type" value="Genomic_DNA"/>
</dbReference>
<sequence>MFDYDPAREAGVPHRALPFFYGDILHVTNVADDDWWTARLVTESGEEGMEGIIPSKKRVEKKERQRRKQVNFNAGSQSLPRGMDGRRGSRSQLSFSRKFPFVKSTDKLNEFTDNELGPTEDPIMSYVAVERQQISLVPVNYPRPVIILGAMKDRINDELVLRDRDRFSSCVPHTSRPPKPNEIDGRDYHFVSKEQMQEDVRNNQFIEAGQFQDNLYGTSINSVREVAEMFLVSAKEMAKIELLITISTPNLI</sequence>
<evidence type="ECO:0000259" key="6">
    <source>
        <dbReference type="PROSITE" id="PS50052"/>
    </source>
</evidence>
<reference evidence="9" key="1">
    <citation type="submission" date="2017-02" db="UniProtKB">
        <authorList>
            <consortium name="WormBaseParasite"/>
        </authorList>
    </citation>
    <scope>IDENTIFICATION</scope>
</reference>
<dbReference type="Proteomes" id="UP000280834">
    <property type="component" value="Unassembled WGS sequence"/>
</dbReference>
<evidence type="ECO:0000256" key="4">
    <source>
        <dbReference type="SAM" id="MobiDB-lite"/>
    </source>
</evidence>
<dbReference type="InterPro" id="IPR008145">
    <property type="entry name" value="GK/Ca_channel_bsu"/>
</dbReference>
<dbReference type="InterPro" id="IPR020590">
    <property type="entry name" value="Guanylate_kinase_CS"/>
</dbReference>
<feature type="domain" description="Guanylate kinase-like" evidence="6">
    <location>
        <begin position="142"/>
        <end position="228"/>
    </location>
</feature>
<dbReference type="PROSITE" id="PS50052">
    <property type="entry name" value="GUANYLATE_KINASE_2"/>
    <property type="match status" value="1"/>
</dbReference>
<dbReference type="CDD" id="cd11861">
    <property type="entry name" value="SH3_DLG-like"/>
    <property type="match status" value="1"/>
</dbReference>